<accession>A0ABR1FMY7</accession>
<organism evidence="1 2">
    <name type="scientific">Aureococcus anophagefferens</name>
    <name type="common">Harmful bloom alga</name>
    <dbReference type="NCBI Taxonomy" id="44056"/>
    <lineage>
        <taxon>Eukaryota</taxon>
        <taxon>Sar</taxon>
        <taxon>Stramenopiles</taxon>
        <taxon>Ochrophyta</taxon>
        <taxon>Pelagophyceae</taxon>
        <taxon>Pelagomonadales</taxon>
        <taxon>Pelagomonadaceae</taxon>
        <taxon>Aureococcus</taxon>
    </lineage>
</organism>
<sequence length="75" mass="8337">MCTEDDDVVGAYNRHLDRIPGVDITDDYASEKKEVEAHGRKLSYYKWLAKATLGGKLVKYDKMDESHAGGCCVVA</sequence>
<proteinExistence type="predicted"/>
<gene>
    <name evidence="1" type="ORF">SO694_00100045</name>
</gene>
<comment type="caution">
    <text evidence="1">The sequence shown here is derived from an EMBL/GenBank/DDBJ whole genome shotgun (WGS) entry which is preliminary data.</text>
</comment>
<reference evidence="1 2" key="1">
    <citation type="submission" date="2024-03" db="EMBL/GenBank/DDBJ databases">
        <title>Aureococcus anophagefferens CCMP1851 and Kratosvirus quantuckense: Draft genome of a second virus-susceptible host strain in the model system.</title>
        <authorList>
            <person name="Chase E."/>
            <person name="Truchon A.R."/>
            <person name="Schepens W."/>
            <person name="Wilhelm S.W."/>
        </authorList>
    </citation>
    <scope>NUCLEOTIDE SEQUENCE [LARGE SCALE GENOMIC DNA]</scope>
    <source>
        <strain evidence="1 2">CCMP1851</strain>
    </source>
</reference>
<dbReference type="Proteomes" id="UP001363151">
    <property type="component" value="Unassembled WGS sequence"/>
</dbReference>
<protein>
    <submittedName>
        <fullName evidence="1">Uncharacterized protein</fullName>
    </submittedName>
</protein>
<evidence type="ECO:0000313" key="1">
    <source>
        <dbReference type="EMBL" id="KAK7233815.1"/>
    </source>
</evidence>
<evidence type="ECO:0000313" key="2">
    <source>
        <dbReference type="Proteomes" id="UP001363151"/>
    </source>
</evidence>
<name>A0ABR1FMY7_AURAN</name>
<keyword evidence="2" id="KW-1185">Reference proteome</keyword>
<dbReference type="EMBL" id="JBBJCI010000355">
    <property type="protein sequence ID" value="KAK7233815.1"/>
    <property type="molecule type" value="Genomic_DNA"/>
</dbReference>